<gene>
    <name evidence="1" type="ORF">H0H81_004626</name>
</gene>
<reference evidence="1" key="2">
    <citation type="submission" date="2021-10" db="EMBL/GenBank/DDBJ databases">
        <title>Phylogenomics reveals ancestral predisposition of the termite-cultivated fungus Termitomyces towards a domesticated lifestyle.</title>
        <authorList>
            <person name="Auxier B."/>
            <person name="Grum-Grzhimaylo A."/>
            <person name="Cardenas M.E."/>
            <person name="Lodge J.D."/>
            <person name="Laessoe T."/>
            <person name="Pedersen O."/>
            <person name="Smith M.E."/>
            <person name="Kuyper T.W."/>
            <person name="Franco-Molano E.A."/>
            <person name="Baroni T.J."/>
            <person name="Aanen D.K."/>
        </authorList>
    </citation>
    <scope>NUCLEOTIDE SEQUENCE</scope>
    <source>
        <strain evidence="1">D49</strain>
    </source>
</reference>
<comment type="caution">
    <text evidence="1">The sequence shown here is derived from an EMBL/GenBank/DDBJ whole genome shotgun (WGS) entry which is preliminary data.</text>
</comment>
<proteinExistence type="predicted"/>
<dbReference type="EMBL" id="JABCKI010005831">
    <property type="protein sequence ID" value="KAG5637419.1"/>
    <property type="molecule type" value="Genomic_DNA"/>
</dbReference>
<dbReference type="AlphaFoldDB" id="A0A9P7FSD4"/>
<sequence length="220" mass="24713">MPVTCIGWGKLVNINRMKNHLQYSKDSRCKAQGWYSHTSVPNTLNVEIVDQHDADNEELIPVDPTGDFFGDYEMYDEDADDIESPTEEEIEEDLLAASNAEQEIGLELQRSQSVMPDVEDDTMTGPAARLRGGAEEVLLKKPFVVKFSSPHAGKVYSRGSQTSDEKYEGVLGNSENPFAPFTSQLDWDIARWAKLRGPSSTAFTELMDLEGVHQISYYRQ</sequence>
<accession>A0A9P7FSD4</accession>
<reference evidence="1" key="1">
    <citation type="submission" date="2021-02" db="EMBL/GenBank/DDBJ databases">
        <authorList>
            <person name="Nieuwenhuis M."/>
            <person name="Van De Peppel L.J.J."/>
        </authorList>
    </citation>
    <scope>NUCLEOTIDE SEQUENCE</scope>
    <source>
        <strain evidence="1">D49</strain>
    </source>
</reference>
<dbReference type="OrthoDB" id="2418900at2759"/>
<protein>
    <submittedName>
        <fullName evidence="1">Uncharacterized protein</fullName>
    </submittedName>
</protein>
<evidence type="ECO:0000313" key="1">
    <source>
        <dbReference type="EMBL" id="KAG5637419.1"/>
    </source>
</evidence>
<dbReference type="Proteomes" id="UP000717328">
    <property type="component" value="Unassembled WGS sequence"/>
</dbReference>
<evidence type="ECO:0000313" key="2">
    <source>
        <dbReference type="Proteomes" id="UP000717328"/>
    </source>
</evidence>
<keyword evidence="2" id="KW-1185">Reference proteome</keyword>
<name>A0A9P7FSD4_9AGAR</name>
<organism evidence="1 2">
    <name type="scientific">Sphagnurus paluster</name>
    <dbReference type="NCBI Taxonomy" id="117069"/>
    <lineage>
        <taxon>Eukaryota</taxon>
        <taxon>Fungi</taxon>
        <taxon>Dikarya</taxon>
        <taxon>Basidiomycota</taxon>
        <taxon>Agaricomycotina</taxon>
        <taxon>Agaricomycetes</taxon>
        <taxon>Agaricomycetidae</taxon>
        <taxon>Agaricales</taxon>
        <taxon>Tricholomatineae</taxon>
        <taxon>Lyophyllaceae</taxon>
        <taxon>Sphagnurus</taxon>
    </lineage>
</organism>